<dbReference type="AlphaFoldDB" id="A0A0U5BBW0"/>
<sequence>MAGRQIMKNGELISELFRLPVRNIEEIAPGTALILAPHPDDESLGCGGFIAEAVARGSPPVVVIVSDGSGSHPASREWPEERLTQQREKEAREAARILGLPPERLYFLGLRDTAVPTEGPEFRITVDRLAELALHYDCNTLLVPWRHDPHCDHEAVWLMGKVLKAMLPHLRLLAYPVWGLTLPSDGVLDQPFPAGWRLDIGAHLATKRHAVEAHESQRGLVIQDDPDGFVMPENLLEKIIQTYEIYLLS</sequence>
<protein>
    <submittedName>
        <fullName evidence="1">LmbE family protein</fullName>
    </submittedName>
</protein>
<gene>
    <name evidence="1" type="ORF">ASN_2825</name>
</gene>
<dbReference type="EMBL" id="LN606600">
    <property type="protein sequence ID" value="CEF42085.1"/>
    <property type="molecule type" value="Genomic_DNA"/>
</dbReference>
<keyword evidence="2" id="KW-1185">Reference proteome</keyword>
<accession>A0A0U5BBW0</accession>
<dbReference type="PANTHER" id="PTHR12993:SF29">
    <property type="entry name" value="BLR3841 PROTEIN"/>
    <property type="match status" value="1"/>
</dbReference>
<proteinExistence type="predicted"/>
<dbReference type="PANTHER" id="PTHR12993">
    <property type="entry name" value="N-ACETYLGLUCOSAMINYL-PHOSPHATIDYLINOSITOL DE-N-ACETYLASE-RELATED"/>
    <property type="match status" value="1"/>
</dbReference>
<dbReference type="KEGG" id="asz:ASN_2825"/>
<dbReference type="Proteomes" id="UP000056109">
    <property type="component" value="Chromosome I"/>
</dbReference>
<evidence type="ECO:0000313" key="2">
    <source>
        <dbReference type="Proteomes" id="UP000056109"/>
    </source>
</evidence>
<dbReference type="InterPro" id="IPR024078">
    <property type="entry name" value="LmbE-like_dom_sf"/>
</dbReference>
<reference evidence="2" key="1">
    <citation type="submission" date="2014-09" db="EMBL/GenBank/DDBJ databases">
        <authorList>
            <person name="Illeghems K.G."/>
        </authorList>
    </citation>
    <scope>NUCLEOTIDE SEQUENCE [LARGE SCALE GENOMIC DNA]</scope>
    <source>
        <strain evidence="2">108B</strain>
    </source>
</reference>
<dbReference type="InterPro" id="IPR003737">
    <property type="entry name" value="GlcNAc_PI_deacetylase-related"/>
</dbReference>
<dbReference type="GO" id="GO:0016811">
    <property type="term" value="F:hydrolase activity, acting on carbon-nitrogen (but not peptide) bonds, in linear amides"/>
    <property type="evidence" value="ECO:0007669"/>
    <property type="project" value="TreeGrafter"/>
</dbReference>
<dbReference type="Gene3D" id="3.40.50.10320">
    <property type="entry name" value="LmbE-like"/>
    <property type="match status" value="1"/>
</dbReference>
<organism evidence="1 2">
    <name type="scientific">Acetobacter senegalensis</name>
    <dbReference type="NCBI Taxonomy" id="446692"/>
    <lineage>
        <taxon>Bacteria</taxon>
        <taxon>Pseudomonadati</taxon>
        <taxon>Pseudomonadota</taxon>
        <taxon>Alphaproteobacteria</taxon>
        <taxon>Acetobacterales</taxon>
        <taxon>Acetobacteraceae</taxon>
        <taxon>Acetobacter</taxon>
    </lineage>
</organism>
<name>A0A0U5BBW0_9PROT</name>
<dbReference type="Pfam" id="PF02585">
    <property type="entry name" value="PIG-L"/>
    <property type="match status" value="1"/>
</dbReference>
<dbReference type="SUPFAM" id="SSF102588">
    <property type="entry name" value="LmbE-like"/>
    <property type="match status" value="1"/>
</dbReference>
<evidence type="ECO:0000313" key="1">
    <source>
        <dbReference type="EMBL" id="CEF42085.1"/>
    </source>
</evidence>
<dbReference type="PATRIC" id="fig|446692.3.peg.2969"/>